<accession>A0A2P2QED1</accession>
<sequence length="53" mass="6432">MHSRFTFYRYSTQRVCTPTKHNKASESKSKYSIKHTITKRIKLKNKINHRPPR</sequence>
<evidence type="ECO:0000313" key="1">
    <source>
        <dbReference type="EMBL" id="MBX65361.1"/>
    </source>
</evidence>
<dbReference type="EMBL" id="GGEC01084877">
    <property type="protein sequence ID" value="MBX65361.1"/>
    <property type="molecule type" value="Transcribed_RNA"/>
</dbReference>
<organism evidence="1">
    <name type="scientific">Rhizophora mucronata</name>
    <name type="common">Asiatic mangrove</name>
    <dbReference type="NCBI Taxonomy" id="61149"/>
    <lineage>
        <taxon>Eukaryota</taxon>
        <taxon>Viridiplantae</taxon>
        <taxon>Streptophyta</taxon>
        <taxon>Embryophyta</taxon>
        <taxon>Tracheophyta</taxon>
        <taxon>Spermatophyta</taxon>
        <taxon>Magnoliopsida</taxon>
        <taxon>eudicotyledons</taxon>
        <taxon>Gunneridae</taxon>
        <taxon>Pentapetalae</taxon>
        <taxon>rosids</taxon>
        <taxon>fabids</taxon>
        <taxon>Malpighiales</taxon>
        <taxon>Rhizophoraceae</taxon>
        <taxon>Rhizophora</taxon>
    </lineage>
</organism>
<dbReference type="AlphaFoldDB" id="A0A2P2QED1"/>
<reference evidence="1" key="1">
    <citation type="submission" date="2018-02" db="EMBL/GenBank/DDBJ databases">
        <title>Rhizophora mucronata_Transcriptome.</title>
        <authorList>
            <person name="Meera S.P."/>
            <person name="Sreeshan A."/>
            <person name="Augustine A."/>
        </authorList>
    </citation>
    <scope>NUCLEOTIDE SEQUENCE</scope>
    <source>
        <tissue evidence="1">Leaf</tissue>
    </source>
</reference>
<proteinExistence type="predicted"/>
<name>A0A2P2QED1_RHIMU</name>
<protein>
    <submittedName>
        <fullName evidence="1">Uncharacterized protein</fullName>
    </submittedName>
</protein>